<gene>
    <name evidence="2" type="ORF">DRW07_13250</name>
</gene>
<keyword evidence="1" id="KW-0175">Coiled coil</keyword>
<evidence type="ECO:0000256" key="1">
    <source>
        <dbReference type="SAM" id="Coils"/>
    </source>
</evidence>
<sequence length="234" mass="26640">MPGSAQHSRITDKRYRWSGLFVALLFTLWVGYQLAESERNKLRAEITLLKGNVAALNAENHVITQQVNELNARQSVCDSQLQLTQEAKYEERQTLSACEEQVAFYQHVMAPELSQKLLSVDLMQARWSAETANTINIELVLLQPRTQKSTISGKLKVELVVEGQTTPILLDNIDYRFKFFQQVSQSFTLPGDAVPVALRFSSSVMQYKRVREQYSQEIPWPSKGLDNEEGQSSQ</sequence>
<accession>A0A3N5Y044</accession>
<dbReference type="Pfam" id="PF20567">
    <property type="entry name" value="DUF6776"/>
    <property type="match status" value="1"/>
</dbReference>
<evidence type="ECO:0000313" key="3">
    <source>
        <dbReference type="Proteomes" id="UP000275281"/>
    </source>
</evidence>
<dbReference type="AlphaFoldDB" id="A0A3N5Y044"/>
<protein>
    <submittedName>
        <fullName evidence="2">Uncharacterized protein</fullName>
    </submittedName>
</protein>
<comment type="caution">
    <text evidence="2">The sequence shown here is derived from an EMBL/GenBank/DDBJ whole genome shotgun (WGS) entry which is preliminary data.</text>
</comment>
<dbReference type="OrthoDB" id="7056878at2"/>
<feature type="coiled-coil region" evidence="1">
    <location>
        <begin position="32"/>
        <end position="73"/>
    </location>
</feature>
<dbReference type="RefSeq" id="WP_124028407.1">
    <property type="nucleotide sequence ID" value="NZ_JBHRSN010000007.1"/>
</dbReference>
<keyword evidence="3" id="KW-1185">Reference proteome</keyword>
<organism evidence="2 3">
    <name type="scientific">Alteromonas sediminis</name>
    <dbReference type="NCBI Taxonomy" id="2259342"/>
    <lineage>
        <taxon>Bacteria</taxon>
        <taxon>Pseudomonadati</taxon>
        <taxon>Pseudomonadota</taxon>
        <taxon>Gammaproteobacteria</taxon>
        <taxon>Alteromonadales</taxon>
        <taxon>Alteromonadaceae</taxon>
        <taxon>Alteromonas/Salinimonas group</taxon>
        <taxon>Alteromonas</taxon>
    </lineage>
</organism>
<proteinExistence type="predicted"/>
<dbReference type="EMBL" id="RPOK01000004">
    <property type="protein sequence ID" value="RPJ65776.1"/>
    <property type="molecule type" value="Genomic_DNA"/>
</dbReference>
<reference evidence="2 3" key="1">
    <citation type="submission" date="2018-11" db="EMBL/GenBank/DDBJ databases">
        <authorList>
            <person name="Ye M.-Q."/>
            <person name="Du Z.-J."/>
        </authorList>
    </citation>
    <scope>NUCLEOTIDE SEQUENCE [LARGE SCALE GENOMIC DNA]</scope>
    <source>
        <strain evidence="2 3">U0105</strain>
    </source>
</reference>
<dbReference type="InterPro" id="IPR046703">
    <property type="entry name" value="DUF6776"/>
</dbReference>
<name>A0A3N5Y044_9ALTE</name>
<dbReference type="Proteomes" id="UP000275281">
    <property type="component" value="Unassembled WGS sequence"/>
</dbReference>
<evidence type="ECO:0000313" key="2">
    <source>
        <dbReference type="EMBL" id="RPJ65776.1"/>
    </source>
</evidence>